<proteinExistence type="predicted"/>
<protein>
    <submittedName>
        <fullName evidence="1">Uncharacterized protein</fullName>
    </submittedName>
</protein>
<accession>A0ACC3CWS7</accession>
<dbReference type="EMBL" id="JAWDJW010010433">
    <property type="protein sequence ID" value="KAK3046679.1"/>
    <property type="molecule type" value="Genomic_DNA"/>
</dbReference>
<comment type="caution">
    <text evidence="1">The sequence shown here is derived from an EMBL/GenBank/DDBJ whole genome shotgun (WGS) entry which is preliminary data.</text>
</comment>
<evidence type="ECO:0000313" key="2">
    <source>
        <dbReference type="Proteomes" id="UP001186974"/>
    </source>
</evidence>
<organism evidence="1 2">
    <name type="scientific">Coniosporium uncinatum</name>
    <dbReference type="NCBI Taxonomy" id="93489"/>
    <lineage>
        <taxon>Eukaryota</taxon>
        <taxon>Fungi</taxon>
        <taxon>Dikarya</taxon>
        <taxon>Ascomycota</taxon>
        <taxon>Pezizomycotina</taxon>
        <taxon>Dothideomycetes</taxon>
        <taxon>Dothideomycetes incertae sedis</taxon>
        <taxon>Coniosporium</taxon>
    </lineage>
</organism>
<reference evidence="1" key="1">
    <citation type="submission" date="2024-09" db="EMBL/GenBank/DDBJ databases">
        <title>Black Yeasts Isolated from many extreme environments.</title>
        <authorList>
            <person name="Coleine C."/>
            <person name="Stajich J.E."/>
            <person name="Selbmann L."/>
        </authorList>
    </citation>
    <scope>NUCLEOTIDE SEQUENCE</scope>
    <source>
        <strain evidence="1">CCFEE 5737</strain>
    </source>
</reference>
<sequence length="143" mass="15900">MEALLTLSFDNISSRNSSKIRKGLRQLESLLAQICLSSSSSSSTPKHKRTSSVVPPSTSVAQREPRKLSSLVEDPAFREFFRLQEGFEYNCASRLISCLERVLGLGNSGVNDMLILSTLELLQGVLLLHPPSRKLFGKEIYMN</sequence>
<keyword evidence="2" id="KW-1185">Reference proteome</keyword>
<name>A0ACC3CWS7_9PEZI</name>
<evidence type="ECO:0000313" key="1">
    <source>
        <dbReference type="EMBL" id="KAK3046679.1"/>
    </source>
</evidence>
<feature type="non-terminal residue" evidence="1">
    <location>
        <position position="143"/>
    </location>
</feature>
<gene>
    <name evidence="1" type="ORF">LTS18_013312</name>
</gene>
<dbReference type="Proteomes" id="UP001186974">
    <property type="component" value="Unassembled WGS sequence"/>
</dbReference>